<comment type="caution">
    <text evidence="3">The sequence shown here is derived from an EMBL/GenBank/DDBJ whole genome shotgun (WGS) entry which is preliminary data.</text>
</comment>
<dbReference type="AlphaFoldDB" id="A0A512NGK0"/>
<evidence type="ECO:0000256" key="1">
    <source>
        <dbReference type="SAM" id="MobiDB-lite"/>
    </source>
</evidence>
<feature type="compositionally biased region" description="Basic and acidic residues" evidence="1">
    <location>
        <begin position="281"/>
        <end position="294"/>
    </location>
</feature>
<dbReference type="OrthoDB" id="9785076at2"/>
<dbReference type="InterPro" id="IPR029058">
    <property type="entry name" value="AB_hydrolase_fold"/>
</dbReference>
<dbReference type="InterPro" id="IPR017208">
    <property type="entry name" value="UCP037442_abhydr"/>
</dbReference>
<evidence type="ECO:0000313" key="3">
    <source>
        <dbReference type="EMBL" id="GEP58080.1"/>
    </source>
</evidence>
<proteinExistence type="predicted"/>
<dbReference type="InterPro" id="IPR000073">
    <property type="entry name" value="AB_hydrolase_1"/>
</dbReference>
<dbReference type="RefSeq" id="WP_147152981.1">
    <property type="nucleotide sequence ID" value="NZ_BKAJ01000093.1"/>
</dbReference>
<name>A0A512NGK0_9HYPH</name>
<dbReference type="SUPFAM" id="SSF53474">
    <property type="entry name" value="alpha/beta-Hydrolases"/>
    <property type="match status" value="1"/>
</dbReference>
<dbReference type="Gene3D" id="3.40.50.1820">
    <property type="entry name" value="alpha/beta hydrolase"/>
    <property type="match status" value="1"/>
</dbReference>
<dbReference type="EMBL" id="BKAJ01000093">
    <property type="protein sequence ID" value="GEP58080.1"/>
    <property type="molecule type" value="Genomic_DNA"/>
</dbReference>
<accession>A0A512NGK0</accession>
<evidence type="ECO:0000259" key="2">
    <source>
        <dbReference type="Pfam" id="PF00561"/>
    </source>
</evidence>
<protein>
    <recommendedName>
        <fullName evidence="2">AB hydrolase-1 domain-containing protein</fullName>
    </recommendedName>
</protein>
<keyword evidence="4" id="KW-1185">Reference proteome</keyword>
<gene>
    <name evidence="3" type="ORF">RSO01_52460</name>
</gene>
<dbReference type="Pfam" id="PF00561">
    <property type="entry name" value="Abhydrolase_1"/>
    <property type="match status" value="1"/>
</dbReference>
<evidence type="ECO:0000313" key="4">
    <source>
        <dbReference type="Proteomes" id="UP000321058"/>
    </source>
</evidence>
<dbReference type="PIRSF" id="PIRSF037442">
    <property type="entry name" value="UCP037442_abhydr"/>
    <property type="match status" value="1"/>
</dbReference>
<sequence>MDLMLPARDGVKLAATLFDATPPLRGVLLVNGGTGIPRQFYGAFAAHLASRGFAVLTYDYRGIGGSDKPAAATIDQWGSIDQPSMIDHLARLYPGVPIGLVGHSFGGQVLGLADNIASVRAAVLITSQSGHWRHWPAGRRRLRMLALWWLLIPGLTALTGRFPGTWIGTANLPANVARSWARWGRSRHYVCDASGGPLRPHNAEVVFPIRWLSFTDDPIAPYGAVEALRPYYPGATIERRHLSPADLGAEAVGHFGFFRKSMPRAGWDDIASWLDSRLHDSQAHGQTGREHQPEEAPACQHPTFSPRSRMASAG</sequence>
<feature type="region of interest" description="Disordered" evidence="1">
    <location>
        <begin position="281"/>
        <end position="314"/>
    </location>
</feature>
<organism evidence="3 4">
    <name type="scientific">Reyranella soli</name>
    <dbReference type="NCBI Taxonomy" id="1230389"/>
    <lineage>
        <taxon>Bacteria</taxon>
        <taxon>Pseudomonadati</taxon>
        <taxon>Pseudomonadota</taxon>
        <taxon>Alphaproteobacteria</taxon>
        <taxon>Hyphomicrobiales</taxon>
        <taxon>Reyranellaceae</taxon>
        <taxon>Reyranella</taxon>
    </lineage>
</organism>
<feature type="domain" description="AB hydrolase-1" evidence="2">
    <location>
        <begin position="27"/>
        <end position="146"/>
    </location>
</feature>
<reference evidence="3 4" key="1">
    <citation type="submission" date="2019-07" db="EMBL/GenBank/DDBJ databases">
        <title>Whole genome shotgun sequence of Reyranella soli NBRC 108950.</title>
        <authorList>
            <person name="Hosoyama A."/>
            <person name="Uohara A."/>
            <person name="Ohji S."/>
            <person name="Ichikawa N."/>
        </authorList>
    </citation>
    <scope>NUCLEOTIDE SEQUENCE [LARGE SCALE GENOMIC DNA]</scope>
    <source>
        <strain evidence="3 4">NBRC 108950</strain>
    </source>
</reference>
<dbReference type="Proteomes" id="UP000321058">
    <property type="component" value="Unassembled WGS sequence"/>
</dbReference>